<name>A0A858B4K9_COLAA</name>
<dbReference type="Proteomes" id="UP000464211">
    <property type="component" value="Chromosome"/>
</dbReference>
<dbReference type="GeneID" id="92849541"/>
<protein>
    <submittedName>
        <fullName evidence="1">Uncharacterized protein</fullName>
    </submittedName>
</protein>
<evidence type="ECO:0000313" key="2">
    <source>
        <dbReference type="Proteomes" id="UP000464211"/>
    </source>
</evidence>
<proteinExistence type="predicted"/>
<evidence type="ECO:0000313" key="1">
    <source>
        <dbReference type="EMBL" id="QIA33465.1"/>
    </source>
</evidence>
<dbReference type="EMBL" id="CP048433">
    <property type="protein sequence ID" value="QIA33465.1"/>
    <property type="molecule type" value="Genomic_DNA"/>
</dbReference>
<dbReference type="AlphaFoldDB" id="A0A858B4K9"/>
<sequence>MSDDIWLASFRTSYRYARVSRSTGLETGAIECFTGGSISRNQDTDTYESASLDYVGRLDMGNDFVRIYLDAEDPISGASRTVCLGTFECSTPSRTVSGEVATGIATLYGRLHDLAKDDFDEPYTVPAGANAVSAAKAIAEGCGLEVVAEPSDYTLSTAWVFGIAATADTPDNKLGAVNRLLSAAGFRSASTDAYGRVLFRRYLEPAARPIDHTFSEGEDCRVLPDLTDEQDDFDAVNVVHVDFATQGESVRGTASDDSPQSEWSTVSTGRRIVKRYQYSDLPSGESVIAGGSYPLAGDGTHDSATFRCSGGGGTIETVGVSGCPIGGISQAIRITKGSGSGEIGIAQDKIFLKKGQPYTESVYLYASQRVQVRVQPIWREDDGGETATVAIGPGWTRLSLTATPAKSEEYSAGYIYLAASAPTGSYIDVAQVKVEEGVVATQFAVEAANEKAASLLATECSVIRRPIITAIFNPSADVYSACAIRLPSVGIELARACIRKMDLELSMGCPMRIELRMYMRGDAS</sequence>
<dbReference type="Gene3D" id="2.60.120.260">
    <property type="entry name" value="Galactose-binding domain-like"/>
    <property type="match status" value="1"/>
</dbReference>
<reference evidence="1 2" key="1">
    <citation type="submission" date="2020-01" db="EMBL/GenBank/DDBJ databases">
        <title>Complete genome sequence of Collinsella aerofaciens JCM 10188(T).</title>
        <authorList>
            <person name="Tourlousse D.M."/>
            <person name="Sakamoto M."/>
            <person name="Miura T."/>
            <person name="Narita K."/>
            <person name="Ohashi A."/>
            <person name="Uchino Y."/>
            <person name="Yamazoe A."/>
            <person name="Kameyama K."/>
            <person name="Terauchi J."/>
            <person name="Ohkuma M."/>
            <person name="Kawasaki H."/>
            <person name="Sekiguchi Y."/>
        </authorList>
    </citation>
    <scope>NUCLEOTIDE SEQUENCE [LARGE SCALE GENOMIC DNA]</scope>
    <source>
        <strain evidence="1 2">JCM 10188</strain>
    </source>
</reference>
<organism evidence="1 2">
    <name type="scientific">Collinsella aerofaciens (strain ATCC 25986 / DSM 3979 / JCM 10188 / KCTC 3647 / NCTC 11838 / VPI 1003)</name>
    <dbReference type="NCBI Taxonomy" id="411903"/>
    <lineage>
        <taxon>Bacteria</taxon>
        <taxon>Bacillati</taxon>
        <taxon>Actinomycetota</taxon>
        <taxon>Coriobacteriia</taxon>
        <taxon>Coriobacteriales</taxon>
        <taxon>Coriobacteriaceae</taxon>
        <taxon>Collinsella</taxon>
    </lineage>
</organism>
<gene>
    <name evidence="1" type="ORF">GXM19_03825</name>
</gene>
<accession>A0A858B4K9</accession>
<dbReference type="RefSeq" id="WP_040359418.1">
    <property type="nucleotide sequence ID" value="NZ_AAVN02000006.1"/>
</dbReference>